<feature type="active site" evidence="9">
    <location>
        <position position="195"/>
    </location>
</feature>
<dbReference type="PANTHER" id="PTHR30349:SF90">
    <property type="entry name" value="TYROSINE RECOMBINASE XERD"/>
    <property type="match status" value="1"/>
</dbReference>
<dbReference type="InterPro" id="IPR004107">
    <property type="entry name" value="Integrase_SAM-like_N"/>
</dbReference>
<keyword evidence="13" id="KW-1185">Reference proteome</keyword>
<evidence type="ECO:0000256" key="9">
    <source>
        <dbReference type="HAMAP-Rule" id="MF_01808"/>
    </source>
</evidence>
<dbReference type="GO" id="GO:0051301">
    <property type="term" value="P:cell division"/>
    <property type="evidence" value="ECO:0007669"/>
    <property type="project" value="UniProtKB-KW"/>
</dbReference>
<dbReference type="Pfam" id="PF02899">
    <property type="entry name" value="Phage_int_SAM_1"/>
    <property type="match status" value="1"/>
</dbReference>
<dbReference type="GO" id="GO:0007059">
    <property type="term" value="P:chromosome segregation"/>
    <property type="evidence" value="ECO:0007669"/>
    <property type="project" value="UniProtKB-UniRule"/>
</dbReference>
<comment type="subcellular location">
    <subcellularLocation>
        <location evidence="1 9">Cytoplasm</location>
    </subcellularLocation>
</comment>
<evidence type="ECO:0000256" key="5">
    <source>
        <dbReference type="ARBA" id="ARBA00022908"/>
    </source>
</evidence>
<comment type="function">
    <text evidence="9">Site-specific tyrosine recombinase, which acts by catalyzing the cutting and rejoining of the recombining DNA molecules. The XerC-XerD complex is essential to convert dimers of the bacterial chromosome into monomers to permit their segregation at cell division. It also contributes to the segregational stability of plasmids.</text>
</comment>
<evidence type="ECO:0000256" key="3">
    <source>
        <dbReference type="ARBA" id="ARBA00022618"/>
    </source>
</evidence>
<feature type="domain" description="Core-binding (CB)" evidence="11">
    <location>
        <begin position="18"/>
        <end position="109"/>
    </location>
</feature>
<protein>
    <recommendedName>
        <fullName evidence="9">Tyrosine recombinase XerC</fullName>
    </recommendedName>
</protein>
<keyword evidence="8 9" id="KW-0131">Cell cycle</keyword>
<feature type="domain" description="Tyr recombinase" evidence="10">
    <location>
        <begin position="130"/>
        <end position="311"/>
    </location>
</feature>
<dbReference type="GO" id="GO:0009037">
    <property type="term" value="F:tyrosine-based site-specific recombinase activity"/>
    <property type="evidence" value="ECO:0007669"/>
    <property type="project" value="UniProtKB-UniRule"/>
</dbReference>
<dbReference type="InterPro" id="IPR023009">
    <property type="entry name" value="Tyrosine_recombinase_XerC/XerD"/>
</dbReference>
<evidence type="ECO:0000259" key="11">
    <source>
        <dbReference type="PROSITE" id="PS51900"/>
    </source>
</evidence>
<comment type="subunit">
    <text evidence="9">Forms a cyclic heterotetrameric complex composed of two molecules of XerC and two molecules of XerD.</text>
</comment>
<dbReference type="HAMAP" id="MF_01808">
    <property type="entry name" value="Recomb_XerC_XerD"/>
    <property type="match status" value="1"/>
</dbReference>
<dbReference type="EMBL" id="RJKX01000015">
    <property type="protein sequence ID" value="ROP84636.1"/>
    <property type="molecule type" value="Genomic_DNA"/>
</dbReference>
<feature type="active site" evidence="9">
    <location>
        <position position="289"/>
    </location>
</feature>
<dbReference type="AlphaFoldDB" id="A0A3N1L2E0"/>
<evidence type="ECO:0000256" key="1">
    <source>
        <dbReference type="ARBA" id="ARBA00004496"/>
    </source>
</evidence>
<dbReference type="PROSITE" id="PS51898">
    <property type="entry name" value="TYR_RECOMBINASE"/>
    <property type="match status" value="1"/>
</dbReference>
<proteinExistence type="inferred from homology"/>
<feature type="active site" evidence="9">
    <location>
        <position position="266"/>
    </location>
</feature>
<dbReference type="Proteomes" id="UP000278222">
    <property type="component" value="Unassembled WGS sequence"/>
</dbReference>
<feature type="active site" description="O-(3'-phospho-DNA)-tyrosine intermediate" evidence="9">
    <location>
        <position position="298"/>
    </location>
</feature>
<dbReference type="SUPFAM" id="SSF56349">
    <property type="entry name" value="DNA breaking-rejoining enzymes"/>
    <property type="match status" value="1"/>
</dbReference>
<evidence type="ECO:0000256" key="6">
    <source>
        <dbReference type="ARBA" id="ARBA00023125"/>
    </source>
</evidence>
<comment type="caution">
    <text evidence="12">The sequence shown here is derived from an EMBL/GenBank/DDBJ whole genome shotgun (WGS) entry which is preliminary data.</text>
</comment>
<dbReference type="InterPro" id="IPR010998">
    <property type="entry name" value="Integrase_recombinase_N"/>
</dbReference>
<evidence type="ECO:0000256" key="7">
    <source>
        <dbReference type="ARBA" id="ARBA00023172"/>
    </source>
</evidence>
<sequence length="319" mass="34252">MNDPAPVDAVAADTGTDDRLGEARRAWAAWLEAERRASPHTLAAYRDDLAGFLSFLGQHLGGPPSLDELIGLRPADYRAWLARRARDDYARSSTVRALSVVRGFVRFLDRRGYGHAPALSAVRAPKLPQSVPKALTPEGAEAVLAGADDEALPWIAARDTALLSLLYGCGLRIGEALALPRSTAPLGEALTVVGKGRKERRVPVLPAVRAAMVEYVRLCPWKAAADGPLFLGARGGALQPAVAQRRMRDARRRLGLPESATPHALRHSFATHLLAAGGDLRAIQELLGHASLSTTQRYTAVDTAQLVATYNRAHPRARG</sequence>
<feature type="active site" evidence="9">
    <location>
        <position position="263"/>
    </location>
</feature>
<dbReference type="GO" id="GO:0005737">
    <property type="term" value="C:cytoplasm"/>
    <property type="evidence" value="ECO:0007669"/>
    <property type="project" value="UniProtKB-SubCell"/>
</dbReference>
<name>A0A3N1L2E0_9PROT</name>
<dbReference type="InterPro" id="IPR002104">
    <property type="entry name" value="Integrase_catalytic"/>
</dbReference>
<evidence type="ECO:0000256" key="2">
    <source>
        <dbReference type="ARBA" id="ARBA00022490"/>
    </source>
</evidence>
<dbReference type="Pfam" id="PF00589">
    <property type="entry name" value="Phage_integrase"/>
    <property type="match status" value="1"/>
</dbReference>
<gene>
    <name evidence="9" type="primary">xerC</name>
    <name evidence="12" type="ORF">EDC65_3991</name>
</gene>
<keyword evidence="3 9" id="KW-0132">Cell division</keyword>
<reference evidence="12 13" key="1">
    <citation type="submission" date="2018-11" db="EMBL/GenBank/DDBJ databases">
        <title>Genomic Encyclopedia of Type Strains, Phase IV (KMG-IV): sequencing the most valuable type-strain genomes for metagenomic binning, comparative biology and taxonomic classification.</title>
        <authorList>
            <person name="Goeker M."/>
        </authorList>
    </citation>
    <scope>NUCLEOTIDE SEQUENCE [LARGE SCALE GENOMIC DNA]</scope>
    <source>
        <strain evidence="12 13">DSM 5900</strain>
    </source>
</reference>
<keyword evidence="4 9" id="KW-0159">Chromosome partition</keyword>
<organism evidence="12 13">
    <name type="scientific">Stella humosa</name>
    <dbReference type="NCBI Taxonomy" id="94"/>
    <lineage>
        <taxon>Bacteria</taxon>
        <taxon>Pseudomonadati</taxon>
        <taxon>Pseudomonadota</taxon>
        <taxon>Alphaproteobacteria</taxon>
        <taxon>Rhodospirillales</taxon>
        <taxon>Stellaceae</taxon>
        <taxon>Stella</taxon>
    </lineage>
</organism>
<keyword evidence="7 9" id="KW-0233">DNA recombination</keyword>
<keyword evidence="2 9" id="KW-0963">Cytoplasm</keyword>
<evidence type="ECO:0000259" key="10">
    <source>
        <dbReference type="PROSITE" id="PS51898"/>
    </source>
</evidence>
<feature type="active site" evidence="9">
    <location>
        <position position="172"/>
    </location>
</feature>
<keyword evidence="6 9" id="KW-0238">DNA-binding</keyword>
<evidence type="ECO:0000313" key="13">
    <source>
        <dbReference type="Proteomes" id="UP000278222"/>
    </source>
</evidence>
<dbReference type="PANTHER" id="PTHR30349">
    <property type="entry name" value="PHAGE INTEGRASE-RELATED"/>
    <property type="match status" value="1"/>
</dbReference>
<dbReference type="InterPro" id="IPR011010">
    <property type="entry name" value="DNA_brk_join_enz"/>
</dbReference>
<dbReference type="InterPro" id="IPR050090">
    <property type="entry name" value="Tyrosine_recombinase_XerCD"/>
</dbReference>
<dbReference type="GO" id="GO:0006313">
    <property type="term" value="P:DNA transposition"/>
    <property type="evidence" value="ECO:0007669"/>
    <property type="project" value="UniProtKB-UniRule"/>
</dbReference>
<accession>A0A3N1L2E0</accession>
<comment type="similarity">
    <text evidence="9">Belongs to the 'phage' integrase family. XerC subfamily.</text>
</comment>
<dbReference type="InterPro" id="IPR013762">
    <property type="entry name" value="Integrase-like_cat_sf"/>
</dbReference>
<dbReference type="Gene3D" id="1.10.443.10">
    <property type="entry name" value="Intergrase catalytic core"/>
    <property type="match status" value="1"/>
</dbReference>
<evidence type="ECO:0000256" key="4">
    <source>
        <dbReference type="ARBA" id="ARBA00022829"/>
    </source>
</evidence>
<evidence type="ECO:0000313" key="12">
    <source>
        <dbReference type="EMBL" id="ROP84636.1"/>
    </source>
</evidence>
<dbReference type="InterPro" id="IPR044068">
    <property type="entry name" value="CB"/>
</dbReference>
<evidence type="ECO:0000256" key="8">
    <source>
        <dbReference type="ARBA" id="ARBA00023306"/>
    </source>
</evidence>
<keyword evidence="5 9" id="KW-0229">DNA integration</keyword>
<dbReference type="PROSITE" id="PS51900">
    <property type="entry name" value="CB"/>
    <property type="match status" value="1"/>
</dbReference>
<dbReference type="GO" id="GO:0003677">
    <property type="term" value="F:DNA binding"/>
    <property type="evidence" value="ECO:0007669"/>
    <property type="project" value="UniProtKB-UniRule"/>
</dbReference>
<dbReference type="Gene3D" id="1.10.150.130">
    <property type="match status" value="1"/>
</dbReference>